<sequence length="60" mass="6965">MEDLQKKTKHKKDMILYVGATTRQHIIKEEKIIERLSKIQPDLSTVISGLNQFDERPSKG</sequence>
<name>A0A7J8QWL5_GOSDV</name>
<evidence type="ECO:0000313" key="2">
    <source>
        <dbReference type="Proteomes" id="UP000593561"/>
    </source>
</evidence>
<comment type="caution">
    <text evidence="1">The sequence shown here is derived from an EMBL/GenBank/DDBJ whole genome shotgun (WGS) entry which is preliminary data.</text>
</comment>
<evidence type="ECO:0000313" key="1">
    <source>
        <dbReference type="EMBL" id="MBA0605954.1"/>
    </source>
</evidence>
<proteinExistence type="predicted"/>
<gene>
    <name evidence="1" type="ORF">Godav_018481</name>
</gene>
<dbReference type="EMBL" id="JABFAC010000001">
    <property type="protein sequence ID" value="MBA0605954.1"/>
    <property type="molecule type" value="Genomic_DNA"/>
</dbReference>
<keyword evidence="2" id="KW-1185">Reference proteome</keyword>
<dbReference type="AlphaFoldDB" id="A0A7J8QWL5"/>
<organism evidence="1 2">
    <name type="scientific">Gossypium davidsonii</name>
    <name type="common">Davidson's cotton</name>
    <name type="synonym">Gossypium klotzschianum subsp. davidsonii</name>
    <dbReference type="NCBI Taxonomy" id="34287"/>
    <lineage>
        <taxon>Eukaryota</taxon>
        <taxon>Viridiplantae</taxon>
        <taxon>Streptophyta</taxon>
        <taxon>Embryophyta</taxon>
        <taxon>Tracheophyta</taxon>
        <taxon>Spermatophyta</taxon>
        <taxon>Magnoliopsida</taxon>
        <taxon>eudicotyledons</taxon>
        <taxon>Gunneridae</taxon>
        <taxon>Pentapetalae</taxon>
        <taxon>rosids</taxon>
        <taxon>malvids</taxon>
        <taxon>Malvales</taxon>
        <taxon>Malvaceae</taxon>
        <taxon>Malvoideae</taxon>
        <taxon>Gossypium</taxon>
    </lineage>
</organism>
<accession>A0A7J8QWL5</accession>
<protein>
    <submittedName>
        <fullName evidence="1">Uncharacterized protein</fullName>
    </submittedName>
</protein>
<dbReference type="Proteomes" id="UP000593561">
    <property type="component" value="Unassembled WGS sequence"/>
</dbReference>
<reference evidence="1 2" key="1">
    <citation type="journal article" date="2019" name="Genome Biol. Evol.">
        <title>Insights into the evolution of the New World diploid cottons (Gossypium, subgenus Houzingenia) based on genome sequencing.</title>
        <authorList>
            <person name="Grover C.E."/>
            <person name="Arick M.A. 2nd"/>
            <person name="Thrash A."/>
            <person name="Conover J.L."/>
            <person name="Sanders W.S."/>
            <person name="Peterson D.G."/>
            <person name="Frelichowski J.E."/>
            <person name="Scheffler J.A."/>
            <person name="Scheffler B.E."/>
            <person name="Wendel J.F."/>
        </authorList>
    </citation>
    <scope>NUCLEOTIDE SEQUENCE [LARGE SCALE GENOMIC DNA]</scope>
    <source>
        <strain evidence="1">27</strain>
        <tissue evidence="1">Leaf</tissue>
    </source>
</reference>